<dbReference type="Proteomes" id="UP001519291">
    <property type="component" value="Unassembled WGS sequence"/>
</dbReference>
<evidence type="ECO:0000256" key="1">
    <source>
        <dbReference type="SAM" id="SignalP"/>
    </source>
</evidence>
<dbReference type="RefSeq" id="WP_130880037.1">
    <property type="nucleotide sequence ID" value="NZ_JAGIOH010000001.1"/>
</dbReference>
<keyword evidence="1" id="KW-0732">Signal</keyword>
<comment type="caution">
    <text evidence="2">The sequence shown here is derived from an EMBL/GenBank/DDBJ whole genome shotgun (WGS) entry which is preliminary data.</text>
</comment>
<accession>A0ABS4Y930</accession>
<proteinExistence type="predicted"/>
<reference evidence="2 3" key="1">
    <citation type="submission" date="2021-03" db="EMBL/GenBank/DDBJ databases">
        <title>Sequencing the genomes of 1000 actinobacteria strains.</title>
        <authorList>
            <person name="Klenk H.-P."/>
        </authorList>
    </citation>
    <scope>NUCLEOTIDE SEQUENCE [LARGE SCALE GENOMIC DNA]</scope>
    <source>
        <strain evidence="2 3">DSM 41480</strain>
    </source>
</reference>
<gene>
    <name evidence="2" type="ORF">JO379_004778</name>
</gene>
<dbReference type="EMBL" id="JAGIOH010000001">
    <property type="protein sequence ID" value="MBP2405309.1"/>
    <property type="molecule type" value="Genomic_DNA"/>
</dbReference>
<organism evidence="2 3">
    <name type="scientific">Streptomyces syringium</name>
    <dbReference type="NCBI Taxonomy" id="76729"/>
    <lineage>
        <taxon>Bacteria</taxon>
        <taxon>Bacillati</taxon>
        <taxon>Actinomycetota</taxon>
        <taxon>Actinomycetes</taxon>
        <taxon>Kitasatosporales</taxon>
        <taxon>Streptomycetaceae</taxon>
        <taxon>Streptomyces</taxon>
    </lineage>
</organism>
<dbReference type="GeneID" id="91571639"/>
<feature type="signal peptide" evidence="1">
    <location>
        <begin position="1"/>
        <end position="29"/>
    </location>
</feature>
<keyword evidence="3" id="KW-1185">Reference proteome</keyword>
<protein>
    <submittedName>
        <fullName evidence="2">Asp-tRNA(Asn)/Glu-tRNA(Gln) amidotransferase A subunit family amidase</fullName>
    </submittedName>
</protein>
<sequence length="176" mass="17541">MRVNKLVSTAIAAVACGSLVVGVAGPALAAAPEPAPTAAAPDPKAATAQQLETVANLGELLALAAKIATEAQAKTPNKAVLADLRQRYQAAADKLLKSVKSRAGTPGGLPADAVKDVRDALAKLTKDLTELLAAVVAVDLPKVTAGIAEVVKDLQALLTAVPKLATGALPLPVPGV</sequence>
<evidence type="ECO:0000313" key="3">
    <source>
        <dbReference type="Proteomes" id="UP001519291"/>
    </source>
</evidence>
<name>A0ABS4Y930_9ACTN</name>
<dbReference type="PROSITE" id="PS51257">
    <property type="entry name" value="PROKAR_LIPOPROTEIN"/>
    <property type="match status" value="1"/>
</dbReference>
<feature type="chain" id="PRO_5045992795" evidence="1">
    <location>
        <begin position="30"/>
        <end position="176"/>
    </location>
</feature>
<evidence type="ECO:0000313" key="2">
    <source>
        <dbReference type="EMBL" id="MBP2405309.1"/>
    </source>
</evidence>